<evidence type="ECO:0000313" key="1">
    <source>
        <dbReference type="EMBL" id="KAH3851848.1"/>
    </source>
</evidence>
<organism evidence="1 2">
    <name type="scientific">Dreissena polymorpha</name>
    <name type="common">Zebra mussel</name>
    <name type="synonym">Mytilus polymorpha</name>
    <dbReference type="NCBI Taxonomy" id="45954"/>
    <lineage>
        <taxon>Eukaryota</taxon>
        <taxon>Metazoa</taxon>
        <taxon>Spiralia</taxon>
        <taxon>Lophotrochozoa</taxon>
        <taxon>Mollusca</taxon>
        <taxon>Bivalvia</taxon>
        <taxon>Autobranchia</taxon>
        <taxon>Heteroconchia</taxon>
        <taxon>Euheterodonta</taxon>
        <taxon>Imparidentia</taxon>
        <taxon>Neoheterodontei</taxon>
        <taxon>Myida</taxon>
        <taxon>Dreissenoidea</taxon>
        <taxon>Dreissenidae</taxon>
        <taxon>Dreissena</taxon>
    </lineage>
</organism>
<reference evidence="1" key="2">
    <citation type="submission" date="2020-11" db="EMBL/GenBank/DDBJ databases">
        <authorList>
            <person name="McCartney M.A."/>
            <person name="Auch B."/>
            <person name="Kono T."/>
            <person name="Mallez S."/>
            <person name="Becker A."/>
            <person name="Gohl D.M."/>
            <person name="Silverstein K.A.T."/>
            <person name="Koren S."/>
            <person name="Bechman K.B."/>
            <person name="Herman A."/>
            <person name="Abrahante J.E."/>
            <person name="Garbe J."/>
        </authorList>
    </citation>
    <scope>NUCLEOTIDE SEQUENCE</scope>
    <source>
        <strain evidence="1">Duluth1</strain>
        <tissue evidence="1">Whole animal</tissue>
    </source>
</reference>
<protein>
    <submittedName>
        <fullName evidence="1">Uncharacterized protein</fullName>
    </submittedName>
</protein>
<comment type="caution">
    <text evidence="1">The sequence shown here is derived from an EMBL/GenBank/DDBJ whole genome shotgun (WGS) entry which is preliminary data.</text>
</comment>
<name>A0A9D4R2L0_DREPO</name>
<reference evidence="1" key="1">
    <citation type="journal article" date="2019" name="bioRxiv">
        <title>The Genome of the Zebra Mussel, Dreissena polymorpha: A Resource for Invasive Species Research.</title>
        <authorList>
            <person name="McCartney M.A."/>
            <person name="Auch B."/>
            <person name="Kono T."/>
            <person name="Mallez S."/>
            <person name="Zhang Y."/>
            <person name="Obille A."/>
            <person name="Becker A."/>
            <person name="Abrahante J.E."/>
            <person name="Garbe J."/>
            <person name="Badalamenti J.P."/>
            <person name="Herman A."/>
            <person name="Mangelson H."/>
            <person name="Liachko I."/>
            <person name="Sullivan S."/>
            <person name="Sone E.D."/>
            <person name="Koren S."/>
            <person name="Silverstein K.A.T."/>
            <person name="Beckman K.B."/>
            <person name="Gohl D.M."/>
        </authorList>
    </citation>
    <scope>NUCLEOTIDE SEQUENCE</scope>
    <source>
        <strain evidence="1">Duluth1</strain>
        <tissue evidence="1">Whole animal</tissue>
    </source>
</reference>
<sequence>MISCLSFPSTEIEEESNVKRSYAIRMGRCPFDEVLRRNCYSCARLYDSVVLYRDCCYGVDSVCSTGV</sequence>
<dbReference type="AlphaFoldDB" id="A0A9D4R2L0"/>
<proteinExistence type="predicted"/>
<accession>A0A9D4R2L0</accession>
<dbReference type="EMBL" id="JAIWYP010000003">
    <property type="protein sequence ID" value="KAH3851848.1"/>
    <property type="molecule type" value="Genomic_DNA"/>
</dbReference>
<keyword evidence="2" id="KW-1185">Reference proteome</keyword>
<dbReference type="Proteomes" id="UP000828390">
    <property type="component" value="Unassembled WGS sequence"/>
</dbReference>
<evidence type="ECO:0000313" key="2">
    <source>
        <dbReference type="Proteomes" id="UP000828390"/>
    </source>
</evidence>
<gene>
    <name evidence="1" type="ORF">DPMN_094335</name>
</gene>